<dbReference type="EMBL" id="SOCA01000001">
    <property type="protein sequence ID" value="TDU81481.1"/>
    <property type="molecule type" value="Genomic_DNA"/>
</dbReference>
<dbReference type="RefSeq" id="WP_133793428.1">
    <property type="nucleotide sequence ID" value="NZ_SOCA01000001.1"/>
</dbReference>
<protein>
    <submittedName>
        <fullName evidence="1">Uncharacterized protein</fullName>
    </submittedName>
</protein>
<gene>
    <name evidence="1" type="ORF">EI77_00790</name>
</gene>
<keyword evidence="2" id="KW-1185">Reference proteome</keyword>
<name>A0A4R7SQY4_9BACT</name>
<proteinExistence type="predicted"/>
<evidence type="ECO:0000313" key="1">
    <source>
        <dbReference type="EMBL" id="TDU81481.1"/>
    </source>
</evidence>
<dbReference type="AlphaFoldDB" id="A0A4R7SQY4"/>
<organism evidence="1 2">
    <name type="scientific">Prosthecobacter fusiformis</name>
    <dbReference type="NCBI Taxonomy" id="48464"/>
    <lineage>
        <taxon>Bacteria</taxon>
        <taxon>Pseudomonadati</taxon>
        <taxon>Verrucomicrobiota</taxon>
        <taxon>Verrucomicrobiia</taxon>
        <taxon>Verrucomicrobiales</taxon>
        <taxon>Verrucomicrobiaceae</taxon>
        <taxon>Prosthecobacter</taxon>
    </lineage>
</organism>
<sequence>MHRLFWPLVYLMSILSAEALPLRPSEQRLMVVPAIPMEPGVPTERDYLAQEKAWGQRRLLAPAQERWKEQPWGPKATTLVERSLELKAAGSVLPHPLAPLAADFRALIQEGADDPLILTLAAQAFYAENQDWRVGKELLERVLNLSGLPTAVEVMALRTQIPQLMQEGAEYRYVRGRLVDVMIRAISDGTYDAEADAVMVRHQIAVLDLVGVTMPSYLARWQETVAGSEWPDWVKWTLQGYGEIELAWLERSSDWAATVKDEQWEGFAAHLKIAREHLVKAWEARADRPEAAGLMVTVTMGDSGGDDELRLWFDRSVKAQFDYQAAYNNLLWAYRPRWCGSHELMLAFGRACIETGRFDTGVPSQMFYAAMDVASEENDAFEVYQREGVRDPVLAMAKGYAEVQGLPAGLQQLRRSNAALAAWLGGDATLASRLLAEAGELHFCTLNFMNQMLLSEPQLRGEVAARSGQYGPEVQALAMLPRSPAGGEHENALKALAGKELSADAQAYVQERRDYAEFLPKLATGEWVSVTPRKHLTSFMQTGGRWSAEADGTLVAAGDDSRWAVLALDLPFTHDVEMRYEMTLEDPKQVEVSPLGWGSAALLRWSPKMVGDPEDGVRCMVSSGPQGVVGQAYRTKPEKGTSPVAVTLGDVNQVLARITTGALHFEFNDVKVADGVSLEELGIYRPEGRIGFGVSRLPSGTKLKIRNIQVRKL</sequence>
<dbReference type="OrthoDB" id="197846at2"/>
<dbReference type="Proteomes" id="UP000295662">
    <property type="component" value="Unassembled WGS sequence"/>
</dbReference>
<accession>A0A4R7SQY4</accession>
<evidence type="ECO:0000313" key="2">
    <source>
        <dbReference type="Proteomes" id="UP000295662"/>
    </source>
</evidence>
<reference evidence="1 2" key="1">
    <citation type="submission" date="2019-03" db="EMBL/GenBank/DDBJ databases">
        <title>Genomic Encyclopedia of Archaeal and Bacterial Type Strains, Phase II (KMG-II): from individual species to whole genera.</title>
        <authorList>
            <person name="Goeker M."/>
        </authorList>
    </citation>
    <scope>NUCLEOTIDE SEQUENCE [LARGE SCALE GENOMIC DNA]</scope>
    <source>
        <strain evidence="1 2">ATCC 25309</strain>
    </source>
</reference>
<comment type="caution">
    <text evidence="1">The sequence shown here is derived from an EMBL/GenBank/DDBJ whole genome shotgun (WGS) entry which is preliminary data.</text>
</comment>